<keyword evidence="1" id="KW-0862">Zinc</keyword>
<evidence type="ECO:0000313" key="2">
    <source>
        <dbReference type="EMBL" id="MDP9607919.1"/>
    </source>
</evidence>
<dbReference type="EMBL" id="JAURUE010000001">
    <property type="protein sequence ID" value="MDP9607919.1"/>
    <property type="molecule type" value="Genomic_DNA"/>
</dbReference>
<proteinExistence type="predicted"/>
<sequence>MTCPSRSVLAVAAHADDEVLGAGGTLAAHIHAGDRVHLLVLSASAASRPGGGRDQVRAHRAGCVGKVAALFGAEVEIADFPDNAFDTAPRLTITQTIEAAVARFKPQIVYTHSTADLSLDHRITAEAVAAATRPQPGSTVTTVLAWEVRSATEWGTGDPFRPTWFQPLTAQDLAVKEQALEIYASEMRPWPHTRSARAVLAAAHVRGAQVGYEAAEAFEVVRHTVVIPA</sequence>
<dbReference type="Gene3D" id="3.40.50.10320">
    <property type="entry name" value="LmbE-like"/>
    <property type="match status" value="1"/>
</dbReference>
<dbReference type="RefSeq" id="WP_307109926.1">
    <property type="nucleotide sequence ID" value="NZ_JAURUE010000001.1"/>
</dbReference>
<protein>
    <submittedName>
        <fullName evidence="2">LmbE family N-acetylglucosaminyl deacetylase</fullName>
    </submittedName>
</protein>
<keyword evidence="3" id="KW-1185">Reference proteome</keyword>
<accession>A0ABT9KHN8</accession>
<dbReference type="Proteomes" id="UP001234880">
    <property type="component" value="Unassembled WGS sequence"/>
</dbReference>
<organism evidence="2 3">
    <name type="scientific">Streptomyces demainii</name>
    <dbReference type="NCBI Taxonomy" id="588122"/>
    <lineage>
        <taxon>Bacteria</taxon>
        <taxon>Bacillati</taxon>
        <taxon>Actinomycetota</taxon>
        <taxon>Actinomycetes</taxon>
        <taxon>Kitasatosporales</taxon>
        <taxon>Streptomycetaceae</taxon>
        <taxon>Streptomyces</taxon>
    </lineage>
</organism>
<dbReference type="Pfam" id="PF02585">
    <property type="entry name" value="PIG-L"/>
    <property type="match status" value="1"/>
</dbReference>
<name>A0ABT9KHN8_9ACTN</name>
<dbReference type="PANTHER" id="PTHR12993">
    <property type="entry name" value="N-ACETYLGLUCOSAMINYL-PHOSPHATIDYLINOSITOL DE-N-ACETYLASE-RELATED"/>
    <property type="match status" value="1"/>
</dbReference>
<dbReference type="SUPFAM" id="SSF102588">
    <property type="entry name" value="LmbE-like"/>
    <property type="match status" value="1"/>
</dbReference>
<comment type="caution">
    <text evidence="2">The sequence shown here is derived from an EMBL/GenBank/DDBJ whole genome shotgun (WGS) entry which is preliminary data.</text>
</comment>
<reference evidence="2 3" key="1">
    <citation type="submission" date="2023-07" db="EMBL/GenBank/DDBJ databases">
        <title>Sequencing the genomes of 1000 actinobacteria strains.</title>
        <authorList>
            <person name="Klenk H.-P."/>
        </authorList>
    </citation>
    <scope>NUCLEOTIDE SEQUENCE [LARGE SCALE GENOMIC DNA]</scope>
    <source>
        <strain evidence="2 3">DSM 41600</strain>
    </source>
</reference>
<dbReference type="InterPro" id="IPR024078">
    <property type="entry name" value="LmbE-like_dom_sf"/>
</dbReference>
<evidence type="ECO:0000313" key="3">
    <source>
        <dbReference type="Proteomes" id="UP001234880"/>
    </source>
</evidence>
<evidence type="ECO:0000256" key="1">
    <source>
        <dbReference type="ARBA" id="ARBA00022833"/>
    </source>
</evidence>
<dbReference type="InterPro" id="IPR003737">
    <property type="entry name" value="GlcNAc_PI_deacetylase-related"/>
</dbReference>
<dbReference type="PANTHER" id="PTHR12993:SF11">
    <property type="entry name" value="N-ACETYLGLUCOSAMINYL-PHOSPHATIDYLINOSITOL DE-N-ACETYLASE"/>
    <property type="match status" value="1"/>
</dbReference>
<gene>
    <name evidence="2" type="ORF">JOF35_000196</name>
</gene>